<dbReference type="InterPro" id="IPR017911">
    <property type="entry name" value="MacB-like_ATP-bd"/>
</dbReference>
<gene>
    <name evidence="5" type="ORF">IAB89_05080</name>
</gene>
<dbReference type="InterPro" id="IPR003593">
    <property type="entry name" value="AAA+_ATPase"/>
</dbReference>
<dbReference type="SMART" id="SM00382">
    <property type="entry name" value="AAA"/>
    <property type="match status" value="1"/>
</dbReference>
<evidence type="ECO:0000259" key="4">
    <source>
        <dbReference type="PROSITE" id="PS50893"/>
    </source>
</evidence>
<keyword evidence="1" id="KW-0813">Transport</keyword>
<dbReference type="InterPro" id="IPR003439">
    <property type="entry name" value="ABC_transporter-like_ATP-bd"/>
</dbReference>
<dbReference type="InterPro" id="IPR015854">
    <property type="entry name" value="ABC_transpr_LolD-like"/>
</dbReference>
<dbReference type="PROSITE" id="PS50893">
    <property type="entry name" value="ABC_TRANSPORTER_2"/>
    <property type="match status" value="1"/>
</dbReference>
<dbReference type="FunFam" id="3.40.50.300:FF:000032">
    <property type="entry name" value="Export ABC transporter ATP-binding protein"/>
    <property type="match status" value="1"/>
</dbReference>
<name>A0A9D1AP48_9FIRM</name>
<evidence type="ECO:0000256" key="2">
    <source>
        <dbReference type="ARBA" id="ARBA00022741"/>
    </source>
</evidence>
<protein>
    <submittedName>
        <fullName evidence="5">ABC transporter ATP-binding protein</fullName>
    </submittedName>
</protein>
<dbReference type="GO" id="GO:0005886">
    <property type="term" value="C:plasma membrane"/>
    <property type="evidence" value="ECO:0007669"/>
    <property type="project" value="TreeGrafter"/>
</dbReference>
<sequence>MDEVISLREVSKIYRREEGEVHALDHVSLAVRRGEFLAVVGSSGSGKTTLMNLMGCLDAPTQGVCRFEGEDVSQLSEQRLAEIRNQRIGFVFQGFNLIGGLTAQENVELPLAYRGVPSSVRRTLAREALALVGLGDRTEHLPGQLSGGQQQRVAVARAIAAKPPILLADEPTGNLDPESGRAVMEILRELNREGRTLVLITHDMALAAMAQRRVRIRRGKLWGEEEQHEFADSGEGIFGGFRPSDLVDNPLADDIIRR</sequence>
<reference evidence="5" key="2">
    <citation type="journal article" date="2021" name="PeerJ">
        <title>Extensive microbial diversity within the chicken gut microbiome revealed by metagenomics and culture.</title>
        <authorList>
            <person name="Gilroy R."/>
            <person name="Ravi A."/>
            <person name="Getino M."/>
            <person name="Pursley I."/>
            <person name="Horton D.L."/>
            <person name="Alikhan N.F."/>
            <person name="Baker D."/>
            <person name="Gharbi K."/>
            <person name="Hall N."/>
            <person name="Watson M."/>
            <person name="Adriaenssens E.M."/>
            <person name="Foster-Nyarko E."/>
            <person name="Jarju S."/>
            <person name="Secka A."/>
            <person name="Antonio M."/>
            <person name="Oren A."/>
            <person name="Chaudhuri R.R."/>
            <person name="La Ragione R."/>
            <person name="Hildebrand F."/>
            <person name="Pallen M.J."/>
        </authorList>
    </citation>
    <scope>NUCLEOTIDE SEQUENCE</scope>
    <source>
        <strain evidence="5">ChiSxjej1B13-7958</strain>
    </source>
</reference>
<dbReference type="Pfam" id="PF00005">
    <property type="entry name" value="ABC_tran"/>
    <property type="match status" value="1"/>
</dbReference>
<evidence type="ECO:0000256" key="3">
    <source>
        <dbReference type="ARBA" id="ARBA00022840"/>
    </source>
</evidence>
<evidence type="ECO:0000313" key="5">
    <source>
        <dbReference type="EMBL" id="HIR47018.1"/>
    </source>
</evidence>
<dbReference type="GO" id="GO:0022857">
    <property type="term" value="F:transmembrane transporter activity"/>
    <property type="evidence" value="ECO:0007669"/>
    <property type="project" value="TreeGrafter"/>
</dbReference>
<dbReference type="GO" id="GO:0016887">
    <property type="term" value="F:ATP hydrolysis activity"/>
    <property type="evidence" value="ECO:0007669"/>
    <property type="project" value="InterPro"/>
</dbReference>
<dbReference type="Gene3D" id="3.40.50.300">
    <property type="entry name" value="P-loop containing nucleotide triphosphate hydrolases"/>
    <property type="match status" value="1"/>
</dbReference>
<dbReference type="EMBL" id="DVGZ01000052">
    <property type="protein sequence ID" value="HIR47018.1"/>
    <property type="molecule type" value="Genomic_DNA"/>
</dbReference>
<accession>A0A9D1AP48</accession>
<keyword evidence="3 5" id="KW-0067">ATP-binding</keyword>
<dbReference type="InterPro" id="IPR017871">
    <property type="entry name" value="ABC_transporter-like_CS"/>
</dbReference>
<organism evidence="5 6">
    <name type="scientific">Candidatus Caccousia avicola</name>
    <dbReference type="NCBI Taxonomy" id="2840721"/>
    <lineage>
        <taxon>Bacteria</taxon>
        <taxon>Bacillati</taxon>
        <taxon>Bacillota</taxon>
        <taxon>Clostridia</taxon>
        <taxon>Eubacteriales</taxon>
        <taxon>Oscillospiraceae</taxon>
        <taxon>Oscillospiraceae incertae sedis</taxon>
        <taxon>Candidatus Caccousia</taxon>
    </lineage>
</organism>
<dbReference type="InterPro" id="IPR027417">
    <property type="entry name" value="P-loop_NTPase"/>
</dbReference>
<keyword evidence="2" id="KW-0547">Nucleotide-binding</keyword>
<dbReference type="AlphaFoldDB" id="A0A9D1AP48"/>
<evidence type="ECO:0000313" key="6">
    <source>
        <dbReference type="Proteomes" id="UP000824242"/>
    </source>
</evidence>
<dbReference type="GO" id="GO:0005524">
    <property type="term" value="F:ATP binding"/>
    <property type="evidence" value="ECO:0007669"/>
    <property type="project" value="UniProtKB-KW"/>
</dbReference>
<comment type="caution">
    <text evidence="5">The sequence shown here is derived from an EMBL/GenBank/DDBJ whole genome shotgun (WGS) entry which is preliminary data.</text>
</comment>
<proteinExistence type="predicted"/>
<dbReference type="CDD" id="cd03255">
    <property type="entry name" value="ABC_MJ0796_LolCDE_FtsE"/>
    <property type="match status" value="1"/>
</dbReference>
<evidence type="ECO:0000256" key="1">
    <source>
        <dbReference type="ARBA" id="ARBA00022448"/>
    </source>
</evidence>
<dbReference type="PANTHER" id="PTHR24220:SF86">
    <property type="entry name" value="ABC TRANSPORTER ABCH.1"/>
    <property type="match status" value="1"/>
</dbReference>
<reference evidence="5" key="1">
    <citation type="submission" date="2020-10" db="EMBL/GenBank/DDBJ databases">
        <authorList>
            <person name="Gilroy R."/>
        </authorList>
    </citation>
    <scope>NUCLEOTIDE SEQUENCE</scope>
    <source>
        <strain evidence="5">ChiSxjej1B13-7958</strain>
    </source>
</reference>
<dbReference type="SUPFAM" id="SSF52540">
    <property type="entry name" value="P-loop containing nucleoside triphosphate hydrolases"/>
    <property type="match status" value="1"/>
</dbReference>
<feature type="domain" description="ABC transporter" evidence="4">
    <location>
        <begin position="5"/>
        <end position="243"/>
    </location>
</feature>
<dbReference type="PROSITE" id="PS00211">
    <property type="entry name" value="ABC_TRANSPORTER_1"/>
    <property type="match status" value="1"/>
</dbReference>
<dbReference type="PANTHER" id="PTHR24220">
    <property type="entry name" value="IMPORT ATP-BINDING PROTEIN"/>
    <property type="match status" value="1"/>
</dbReference>
<dbReference type="GO" id="GO:0098796">
    <property type="term" value="C:membrane protein complex"/>
    <property type="evidence" value="ECO:0007669"/>
    <property type="project" value="UniProtKB-ARBA"/>
</dbReference>
<dbReference type="Proteomes" id="UP000824242">
    <property type="component" value="Unassembled WGS sequence"/>
</dbReference>